<dbReference type="PROSITE" id="PS51257">
    <property type="entry name" value="PROKAR_LIPOPROTEIN"/>
    <property type="match status" value="1"/>
</dbReference>
<dbReference type="PANTHER" id="PTHR22726:SF1">
    <property type="entry name" value="METALLOENDOPEPTIDASE OMA1, MITOCHONDRIAL"/>
    <property type="match status" value="1"/>
</dbReference>
<evidence type="ECO:0000256" key="3">
    <source>
        <dbReference type="ARBA" id="ARBA00022801"/>
    </source>
</evidence>
<dbReference type="PANTHER" id="PTHR22726">
    <property type="entry name" value="METALLOENDOPEPTIDASE OMA1"/>
    <property type="match status" value="1"/>
</dbReference>
<evidence type="ECO:0000256" key="2">
    <source>
        <dbReference type="ARBA" id="ARBA00022723"/>
    </source>
</evidence>
<dbReference type="GO" id="GO:0051603">
    <property type="term" value="P:proteolysis involved in protein catabolic process"/>
    <property type="evidence" value="ECO:0007669"/>
    <property type="project" value="TreeGrafter"/>
</dbReference>
<name>A0A916UZF5_9BURK</name>
<evidence type="ECO:0000256" key="6">
    <source>
        <dbReference type="RuleBase" id="RU003983"/>
    </source>
</evidence>
<feature type="signal peptide" evidence="7">
    <location>
        <begin position="1"/>
        <end position="19"/>
    </location>
</feature>
<evidence type="ECO:0000256" key="7">
    <source>
        <dbReference type="SAM" id="SignalP"/>
    </source>
</evidence>
<dbReference type="GO" id="GO:0004222">
    <property type="term" value="F:metalloendopeptidase activity"/>
    <property type="evidence" value="ECO:0007669"/>
    <property type="project" value="InterPro"/>
</dbReference>
<keyword evidence="7" id="KW-0732">Signal</keyword>
<keyword evidence="3 6" id="KW-0378">Hydrolase</keyword>
<comment type="similarity">
    <text evidence="6">Belongs to the peptidase M48 family.</text>
</comment>
<comment type="caution">
    <text evidence="9">The sequence shown here is derived from an EMBL/GenBank/DDBJ whole genome shotgun (WGS) entry which is preliminary data.</text>
</comment>
<evidence type="ECO:0000313" key="9">
    <source>
        <dbReference type="EMBL" id="GGC95716.1"/>
    </source>
</evidence>
<dbReference type="InterPro" id="IPR051156">
    <property type="entry name" value="Mito/Outer_Membr_Metalloprot"/>
</dbReference>
<reference evidence="9" key="1">
    <citation type="journal article" date="2014" name="Int. J. Syst. Evol. Microbiol.">
        <title>Complete genome sequence of Corynebacterium casei LMG S-19264T (=DSM 44701T), isolated from a smear-ripened cheese.</title>
        <authorList>
            <consortium name="US DOE Joint Genome Institute (JGI-PGF)"/>
            <person name="Walter F."/>
            <person name="Albersmeier A."/>
            <person name="Kalinowski J."/>
            <person name="Ruckert C."/>
        </authorList>
    </citation>
    <scope>NUCLEOTIDE SEQUENCE</scope>
    <source>
        <strain evidence="9">CGMCC 1.10998</strain>
    </source>
</reference>
<dbReference type="EMBL" id="BMED01000006">
    <property type="protein sequence ID" value="GGC95716.1"/>
    <property type="molecule type" value="Genomic_DNA"/>
</dbReference>
<organism evidence="9 10">
    <name type="scientific">Undibacterium terreum</name>
    <dbReference type="NCBI Taxonomy" id="1224302"/>
    <lineage>
        <taxon>Bacteria</taxon>
        <taxon>Pseudomonadati</taxon>
        <taxon>Pseudomonadota</taxon>
        <taxon>Betaproteobacteria</taxon>
        <taxon>Burkholderiales</taxon>
        <taxon>Oxalobacteraceae</taxon>
        <taxon>Undibacterium</taxon>
    </lineage>
</organism>
<gene>
    <name evidence="9" type="ORF">GCM10011396_48900</name>
</gene>
<keyword evidence="2" id="KW-0479">Metal-binding</keyword>
<proteinExistence type="inferred from homology"/>
<dbReference type="Pfam" id="PF01435">
    <property type="entry name" value="Peptidase_M48"/>
    <property type="match status" value="1"/>
</dbReference>
<keyword evidence="4 6" id="KW-0862">Zinc</keyword>
<accession>A0A916UZF5</accession>
<evidence type="ECO:0000256" key="1">
    <source>
        <dbReference type="ARBA" id="ARBA00022670"/>
    </source>
</evidence>
<dbReference type="GO" id="GO:0016020">
    <property type="term" value="C:membrane"/>
    <property type="evidence" value="ECO:0007669"/>
    <property type="project" value="TreeGrafter"/>
</dbReference>
<dbReference type="RefSeq" id="WP_188568759.1">
    <property type="nucleotide sequence ID" value="NZ_BMED01000006.1"/>
</dbReference>
<evidence type="ECO:0000259" key="8">
    <source>
        <dbReference type="Pfam" id="PF01435"/>
    </source>
</evidence>
<dbReference type="InterPro" id="IPR001915">
    <property type="entry name" value="Peptidase_M48"/>
</dbReference>
<evidence type="ECO:0000256" key="5">
    <source>
        <dbReference type="ARBA" id="ARBA00023049"/>
    </source>
</evidence>
<dbReference type="AlphaFoldDB" id="A0A916UZF5"/>
<comment type="cofactor">
    <cofactor evidence="6">
        <name>Zn(2+)</name>
        <dbReference type="ChEBI" id="CHEBI:29105"/>
    </cofactor>
    <text evidence="6">Binds 1 zinc ion per subunit.</text>
</comment>
<evidence type="ECO:0000313" key="10">
    <source>
        <dbReference type="Proteomes" id="UP000637423"/>
    </source>
</evidence>
<feature type="chain" id="PRO_5037458117" description="Peptidase M48 domain-containing protein" evidence="7">
    <location>
        <begin position="20"/>
        <end position="244"/>
    </location>
</feature>
<feature type="domain" description="Peptidase M48" evidence="8">
    <location>
        <begin position="58"/>
        <end position="234"/>
    </location>
</feature>
<keyword evidence="10" id="KW-1185">Reference proteome</keyword>
<dbReference type="Proteomes" id="UP000637423">
    <property type="component" value="Unassembled WGS sequence"/>
</dbReference>
<protein>
    <recommendedName>
        <fullName evidence="8">Peptidase M48 domain-containing protein</fullName>
    </recommendedName>
</protein>
<dbReference type="Gene3D" id="3.30.2010.10">
    <property type="entry name" value="Metalloproteases ('zincins'), catalytic domain"/>
    <property type="match status" value="1"/>
</dbReference>
<keyword evidence="1 6" id="KW-0645">Protease</keyword>
<keyword evidence="5 6" id="KW-0482">Metalloprotease</keyword>
<evidence type="ECO:0000256" key="4">
    <source>
        <dbReference type="ARBA" id="ARBA00022833"/>
    </source>
</evidence>
<sequence>MLRALLFCLALLAACAAYAACALTQGQVVAGAERMYRERIAALDARSALDGDAAFLQRVRQLAQRLIQRAAADYPQTAGWTWDIHTTSDPEENAFCMAGGKILIGQRFATDLHLDDAELAMLISHEMQHAIQQHNLKEYQEALRIDPSWQQRPFEELEQAVDNDNALMRKLAAFNLAQEVEADREGMQLAWRAGWPAHGLANYFKKLARASASPNFDSRSHPAPARRWQAARELAHQLTVIKAD</sequence>
<dbReference type="GO" id="GO:0046872">
    <property type="term" value="F:metal ion binding"/>
    <property type="evidence" value="ECO:0007669"/>
    <property type="project" value="UniProtKB-KW"/>
</dbReference>
<reference evidence="9" key="2">
    <citation type="submission" date="2020-09" db="EMBL/GenBank/DDBJ databases">
        <authorList>
            <person name="Sun Q."/>
            <person name="Zhou Y."/>
        </authorList>
    </citation>
    <scope>NUCLEOTIDE SEQUENCE</scope>
    <source>
        <strain evidence="9">CGMCC 1.10998</strain>
    </source>
</reference>